<feature type="compositionally biased region" description="Basic and acidic residues" evidence="3">
    <location>
        <begin position="235"/>
        <end position="245"/>
    </location>
</feature>
<comment type="caution">
    <text evidence="5">The sequence shown here is derived from an EMBL/GenBank/DDBJ whole genome shotgun (WGS) entry which is preliminary data.</text>
</comment>
<keyword evidence="2" id="KW-0184">Conjugation</keyword>
<feature type="compositionally biased region" description="Basic and acidic residues" evidence="3">
    <location>
        <begin position="367"/>
        <end position="383"/>
    </location>
</feature>
<evidence type="ECO:0000256" key="2">
    <source>
        <dbReference type="ARBA" id="ARBA00022971"/>
    </source>
</evidence>
<protein>
    <submittedName>
        <fullName evidence="5">Conjugation protein</fullName>
    </submittedName>
</protein>
<evidence type="ECO:0000259" key="4">
    <source>
        <dbReference type="Pfam" id="PF03389"/>
    </source>
</evidence>
<organism evidence="5 6">
    <name type="scientific">Sagittula stellata (strain ATCC 700073 / DSM 11524 / E-37)</name>
    <dbReference type="NCBI Taxonomy" id="388399"/>
    <lineage>
        <taxon>Bacteria</taxon>
        <taxon>Pseudomonadati</taxon>
        <taxon>Pseudomonadota</taxon>
        <taxon>Alphaproteobacteria</taxon>
        <taxon>Rhodobacterales</taxon>
        <taxon>Roseobacteraceae</taxon>
        <taxon>Sagittula</taxon>
    </lineage>
</organism>
<evidence type="ECO:0000313" key="5">
    <source>
        <dbReference type="EMBL" id="EBA06629.1"/>
    </source>
</evidence>
<reference evidence="5 6" key="1">
    <citation type="submission" date="2006-06" db="EMBL/GenBank/DDBJ databases">
        <authorList>
            <person name="Moran M.A."/>
            <person name="Ferriera S."/>
            <person name="Johnson J."/>
            <person name="Kravitz S."/>
            <person name="Beeson K."/>
            <person name="Sutton G."/>
            <person name="Rogers Y.-H."/>
            <person name="Friedman R."/>
            <person name="Frazier M."/>
            <person name="Venter J.C."/>
        </authorList>
    </citation>
    <scope>NUCLEOTIDE SEQUENCE [LARGE SCALE GENOMIC DNA]</scope>
    <source>
        <strain evidence="5 6">E-37</strain>
    </source>
</reference>
<feature type="compositionally biased region" description="Basic residues" evidence="3">
    <location>
        <begin position="396"/>
        <end position="406"/>
    </location>
</feature>
<feature type="region of interest" description="Disordered" evidence="3">
    <location>
        <begin position="235"/>
        <end position="267"/>
    </location>
</feature>
<dbReference type="OrthoDB" id="1826980at2"/>
<dbReference type="Proteomes" id="UP000005713">
    <property type="component" value="Unassembled WGS sequence"/>
</dbReference>
<sequence length="406" mass="45371">MAAPFAPVSRCGRPLNDKIGRPQLLIVRRASGGNAVRTAAYNARAALTDARTGERFSYAWRTDCEAVEVIGWNGDAGSLWDAAEKAERKGNAQVARNIILPLPADIPLSEMKRLGREYSDWLHAEYGTASMVALHRPEEKIDPKTGETRSNGNWHIHVLETTRRVETGADGRTMLGEKTREMTDTNSAEKGGPSRSKAELRKRRDAWEDMTNAALARNGIVYRVDFSAYAEQVAEGRRAPQEPTEHLGPVLHKGRRDRKADRASPAPRKFAANLRRRKRNTTIARAVAAVLDDVMTVEDYAAAREEPADMAEDFFRAIWARLGKNRARAAARKRKEVEKARKATTAPSADPAEAEKERNRQAAITRRVNERREAPKGGTREKGLAAVMGAKDRQKRERARRRQIVK</sequence>
<comment type="similarity">
    <text evidence="1">Belongs to the MobA/MobL family.</text>
</comment>
<proteinExistence type="inferred from homology"/>
<feature type="region of interest" description="Disordered" evidence="3">
    <location>
        <begin position="169"/>
        <end position="203"/>
    </location>
</feature>
<dbReference type="RefSeq" id="WP_005862261.1">
    <property type="nucleotide sequence ID" value="NZ_CP155729.1"/>
</dbReference>
<evidence type="ECO:0000256" key="3">
    <source>
        <dbReference type="SAM" id="MobiDB-lite"/>
    </source>
</evidence>
<feature type="region of interest" description="Disordered" evidence="3">
    <location>
        <begin position="333"/>
        <end position="406"/>
    </location>
</feature>
<evidence type="ECO:0000256" key="1">
    <source>
        <dbReference type="ARBA" id="ARBA00010873"/>
    </source>
</evidence>
<dbReference type="AlphaFoldDB" id="A3K8F0"/>
<dbReference type="Pfam" id="PF03389">
    <property type="entry name" value="MobA_MobL"/>
    <property type="match status" value="1"/>
</dbReference>
<accession>A3K8F0</accession>
<gene>
    <name evidence="5" type="ORF">SSE37_10248</name>
</gene>
<dbReference type="EMBL" id="AAYA01000014">
    <property type="protein sequence ID" value="EBA06629.1"/>
    <property type="molecule type" value="Genomic_DNA"/>
</dbReference>
<dbReference type="InterPro" id="IPR005053">
    <property type="entry name" value="MobA_MobL"/>
</dbReference>
<evidence type="ECO:0000313" key="6">
    <source>
        <dbReference type="Proteomes" id="UP000005713"/>
    </source>
</evidence>
<name>A3K8F0_SAGS3</name>
<keyword evidence="6" id="KW-1185">Reference proteome</keyword>
<dbReference type="Gene3D" id="3.30.930.30">
    <property type="match status" value="1"/>
</dbReference>
<feature type="domain" description="MobA/MobL protein" evidence="4">
    <location>
        <begin position="35"/>
        <end position="252"/>
    </location>
</feature>
<feature type="compositionally biased region" description="Basic and acidic residues" evidence="3">
    <location>
        <begin position="169"/>
        <end position="183"/>
    </location>
</feature>
<dbReference type="eggNOG" id="COG0507">
    <property type="taxonomic scope" value="Bacteria"/>
</dbReference>